<dbReference type="EMBL" id="LUTY01000916">
    <property type="protein sequence ID" value="OAD22482.1"/>
    <property type="molecule type" value="Genomic_DNA"/>
</dbReference>
<sequence length="77" mass="8826">MEVYVDGKVLVMNDYHKLDIVGVKAKGIQSKTMDKGQKQELEMFAQAIKQGGEWPIPLWQQVQAMEIAFEVEEKKSE</sequence>
<gene>
    <name evidence="1" type="ORF">THIOM_001713</name>
</gene>
<evidence type="ECO:0000313" key="1">
    <source>
        <dbReference type="EMBL" id="OAD22482.1"/>
    </source>
</evidence>
<dbReference type="Proteomes" id="UP000076962">
    <property type="component" value="Unassembled WGS sequence"/>
</dbReference>
<dbReference type="Gene3D" id="3.30.360.10">
    <property type="entry name" value="Dihydrodipicolinate Reductase, domain 2"/>
    <property type="match status" value="1"/>
</dbReference>
<protein>
    <submittedName>
        <fullName evidence="1">Oxidoreductase domain-containing protein</fullName>
    </submittedName>
</protein>
<reference evidence="1 2" key="1">
    <citation type="submission" date="2016-05" db="EMBL/GenBank/DDBJ databases">
        <title>Single-cell genome of chain-forming Candidatus Thiomargarita nelsonii and comparison to other large sulfur-oxidizing bacteria.</title>
        <authorList>
            <person name="Winkel M."/>
            <person name="Salman V."/>
            <person name="Woyke T."/>
            <person name="Schulz-Vogt H."/>
            <person name="Richter M."/>
            <person name="Flood B."/>
            <person name="Bailey J."/>
            <person name="Amann R."/>
            <person name="Mussmann M."/>
        </authorList>
    </citation>
    <scope>NUCLEOTIDE SEQUENCE [LARGE SCALE GENOMIC DNA]</scope>
    <source>
        <strain evidence="1 2">THI036</strain>
    </source>
</reference>
<keyword evidence="2" id="KW-1185">Reference proteome</keyword>
<accession>A0A176S304</accession>
<name>A0A176S304_9GAMM</name>
<organism evidence="1 2">
    <name type="scientific">Candidatus Thiomargarita nelsonii</name>
    <dbReference type="NCBI Taxonomy" id="1003181"/>
    <lineage>
        <taxon>Bacteria</taxon>
        <taxon>Pseudomonadati</taxon>
        <taxon>Pseudomonadota</taxon>
        <taxon>Gammaproteobacteria</taxon>
        <taxon>Thiotrichales</taxon>
        <taxon>Thiotrichaceae</taxon>
        <taxon>Thiomargarita</taxon>
    </lineage>
</organism>
<evidence type="ECO:0000313" key="2">
    <source>
        <dbReference type="Proteomes" id="UP000076962"/>
    </source>
</evidence>
<comment type="caution">
    <text evidence="1">The sequence shown here is derived from an EMBL/GenBank/DDBJ whole genome shotgun (WGS) entry which is preliminary data.</text>
</comment>
<proteinExistence type="predicted"/>
<dbReference type="AlphaFoldDB" id="A0A176S304"/>